<dbReference type="EMBL" id="AP019309">
    <property type="protein sequence ID" value="BBH26255.1"/>
    <property type="molecule type" value="Genomic_DNA"/>
</dbReference>
<dbReference type="Gene3D" id="2.180.10.10">
    <property type="entry name" value="RHS repeat-associated core"/>
    <property type="match status" value="1"/>
</dbReference>
<sequence length="251" mass="28636">MKKTLLCGLLTAGMMLVNNNGVQAAGSKMYVLTKVQYDQNYLFQGKASTSYGYNAKGLVTKETHNWPNSIMKGTYSYTYNGNNRIVKTSGGTKLTYKGSKLVKIGDKKLTYNKKGQLIKAGHDPETKFTYNRKGQLWKAQYVNGFEIFPTYEYDGKGQLKTFRMDGPNGEKGDVITYKNVYRGSLLVKQNYTYKKEGKKNALKGTITYYYKKVNVPYALKKRVLAQQSALHYAGNGDYYGMYWTNYFFYMA</sequence>
<feature type="chain" id="PRO_5018017234" description="Type IV secretion protein Rhs" evidence="1">
    <location>
        <begin position="25"/>
        <end position="251"/>
    </location>
</feature>
<accession>A0A3G9JCW7</accession>
<organism evidence="2 3">
    <name type="scientific">Intestinibaculum porci</name>
    <dbReference type="NCBI Taxonomy" id="2487118"/>
    <lineage>
        <taxon>Bacteria</taxon>
        <taxon>Bacillati</taxon>
        <taxon>Bacillota</taxon>
        <taxon>Erysipelotrichia</taxon>
        <taxon>Erysipelotrichales</taxon>
        <taxon>Erysipelotrichaceae</taxon>
        <taxon>Intestinibaculum</taxon>
    </lineage>
</organism>
<dbReference type="Proteomes" id="UP000268059">
    <property type="component" value="Chromosome"/>
</dbReference>
<name>A0A3G9JCW7_9FIRM</name>
<evidence type="ECO:0008006" key="4">
    <source>
        <dbReference type="Google" id="ProtNLM"/>
    </source>
</evidence>
<dbReference type="AlphaFoldDB" id="A0A3G9JCW7"/>
<dbReference type="KEGG" id="ebm:SG0102_11890"/>
<dbReference type="OrthoDB" id="1432909at2"/>
<evidence type="ECO:0000313" key="3">
    <source>
        <dbReference type="Proteomes" id="UP000268059"/>
    </source>
</evidence>
<evidence type="ECO:0000313" key="2">
    <source>
        <dbReference type="EMBL" id="BBH26255.1"/>
    </source>
</evidence>
<dbReference type="InParanoid" id="A0A3G9JCW7"/>
<gene>
    <name evidence="2" type="ORF">SG0102_11890</name>
</gene>
<keyword evidence="3" id="KW-1185">Reference proteome</keyword>
<evidence type="ECO:0000256" key="1">
    <source>
        <dbReference type="SAM" id="SignalP"/>
    </source>
</evidence>
<dbReference type="RefSeq" id="WP_125119146.1">
    <property type="nucleotide sequence ID" value="NZ_AP019309.1"/>
</dbReference>
<proteinExistence type="predicted"/>
<protein>
    <recommendedName>
        <fullName evidence="4">Type IV secretion protein Rhs</fullName>
    </recommendedName>
</protein>
<feature type="signal peptide" evidence="1">
    <location>
        <begin position="1"/>
        <end position="24"/>
    </location>
</feature>
<keyword evidence="1" id="KW-0732">Signal</keyword>
<reference evidence="2 3" key="1">
    <citation type="submission" date="2018-11" db="EMBL/GenBank/DDBJ databases">
        <title>Novel Erysipelotrichaceae bacterium isolated from small intestine of a swine.</title>
        <authorList>
            <person name="Kim J.S."/>
            <person name="Choe H."/>
            <person name="Lee Y.R."/>
            <person name="Kim K.M."/>
            <person name="Park D.S."/>
        </authorList>
    </citation>
    <scope>NUCLEOTIDE SEQUENCE [LARGE SCALE GENOMIC DNA]</scope>
    <source>
        <strain evidence="2 3">SG0102</strain>
    </source>
</reference>